<accession>A0ABR2TWU3</accession>
<sequence length="71" mass="8044">MANSWMWHHDVLTLMPLPSRGWVKLNVGDGSGNWMVGFSCSIDRYSPLTAELWPLSMALAFGHAWQWSPIV</sequence>
<gene>
    <name evidence="1" type="ORF">V6N11_017052</name>
</gene>
<evidence type="ECO:0008006" key="3">
    <source>
        <dbReference type="Google" id="ProtNLM"/>
    </source>
</evidence>
<organism evidence="1 2">
    <name type="scientific">Hibiscus sabdariffa</name>
    <name type="common">roselle</name>
    <dbReference type="NCBI Taxonomy" id="183260"/>
    <lineage>
        <taxon>Eukaryota</taxon>
        <taxon>Viridiplantae</taxon>
        <taxon>Streptophyta</taxon>
        <taxon>Embryophyta</taxon>
        <taxon>Tracheophyta</taxon>
        <taxon>Spermatophyta</taxon>
        <taxon>Magnoliopsida</taxon>
        <taxon>eudicotyledons</taxon>
        <taxon>Gunneridae</taxon>
        <taxon>Pentapetalae</taxon>
        <taxon>rosids</taxon>
        <taxon>malvids</taxon>
        <taxon>Malvales</taxon>
        <taxon>Malvaceae</taxon>
        <taxon>Malvoideae</taxon>
        <taxon>Hibiscus</taxon>
    </lineage>
</organism>
<keyword evidence="2" id="KW-1185">Reference proteome</keyword>
<dbReference type="Proteomes" id="UP001396334">
    <property type="component" value="Unassembled WGS sequence"/>
</dbReference>
<comment type="caution">
    <text evidence="1">The sequence shown here is derived from an EMBL/GenBank/DDBJ whole genome shotgun (WGS) entry which is preliminary data.</text>
</comment>
<evidence type="ECO:0000313" key="1">
    <source>
        <dbReference type="EMBL" id="KAK9041966.1"/>
    </source>
</evidence>
<reference evidence="1 2" key="1">
    <citation type="journal article" date="2024" name="G3 (Bethesda)">
        <title>Genome assembly of Hibiscus sabdariffa L. provides insights into metabolisms of medicinal natural products.</title>
        <authorList>
            <person name="Kim T."/>
        </authorList>
    </citation>
    <scope>NUCLEOTIDE SEQUENCE [LARGE SCALE GENOMIC DNA]</scope>
    <source>
        <strain evidence="1">TK-2024</strain>
        <tissue evidence="1">Old leaves</tissue>
    </source>
</reference>
<dbReference type="EMBL" id="JBBPBN010000004">
    <property type="protein sequence ID" value="KAK9041966.1"/>
    <property type="molecule type" value="Genomic_DNA"/>
</dbReference>
<evidence type="ECO:0000313" key="2">
    <source>
        <dbReference type="Proteomes" id="UP001396334"/>
    </source>
</evidence>
<proteinExistence type="predicted"/>
<name>A0ABR2TWU3_9ROSI</name>
<protein>
    <recommendedName>
        <fullName evidence="3">RNase H type-1 domain-containing protein</fullName>
    </recommendedName>
</protein>